<dbReference type="InterPro" id="IPR038383">
    <property type="entry name" value="CPD_dom_sf"/>
</dbReference>
<keyword evidence="17" id="KW-0446">Lipid-binding</keyword>
<dbReference type="STRING" id="349521.HCH_05527"/>
<keyword evidence="13" id="KW-0068">Autocatalytic cleavage</keyword>
<evidence type="ECO:0000256" key="3">
    <source>
        <dbReference type="ARBA" id="ARBA00004613"/>
    </source>
</evidence>
<evidence type="ECO:0000256" key="18">
    <source>
        <dbReference type="ARBA" id="ARBA00023136"/>
    </source>
</evidence>
<dbReference type="PROSITE" id="PS51771">
    <property type="entry name" value="CGT_MARTX_CPD"/>
    <property type="match status" value="1"/>
</dbReference>
<evidence type="ECO:0000256" key="19">
    <source>
        <dbReference type="ARBA" id="ARBA00023200"/>
    </source>
</evidence>
<keyword evidence="15" id="KW-1043">Host membrane</keyword>
<evidence type="ECO:0000313" key="23">
    <source>
        <dbReference type="Proteomes" id="UP000000238"/>
    </source>
</evidence>
<evidence type="ECO:0000256" key="11">
    <source>
        <dbReference type="ARBA" id="ARBA00022801"/>
    </source>
</evidence>
<evidence type="ECO:0000256" key="16">
    <source>
        <dbReference type="ARBA" id="ARBA00023026"/>
    </source>
</evidence>
<keyword evidence="7" id="KW-0645">Protease</keyword>
<dbReference type="GO" id="GO:0046872">
    <property type="term" value="F:metal ion binding"/>
    <property type="evidence" value="ECO:0007669"/>
    <property type="project" value="UniProtKB-KW"/>
</dbReference>
<evidence type="ECO:0000256" key="15">
    <source>
        <dbReference type="ARBA" id="ARBA00022870"/>
    </source>
</evidence>
<evidence type="ECO:0000256" key="17">
    <source>
        <dbReference type="ARBA" id="ARBA00023121"/>
    </source>
</evidence>
<comment type="cofactor">
    <cofactor evidence="1">
        <name>Mg(2+)</name>
        <dbReference type="ChEBI" id="CHEBI:18420"/>
    </cofactor>
</comment>
<evidence type="ECO:0000256" key="14">
    <source>
        <dbReference type="ARBA" id="ARBA00022842"/>
    </source>
</evidence>
<evidence type="ECO:0000256" key="5">
    <source>
        <dbReference type="ARBA" id="ARBA00022525"/>
    </source>
</evidence>
<dbReference type="GO" id="GO:0008234">
    <property type="term" value="F:cysteine-type peptidase activity"/>
    <property type="evidence" value="ECO:0007669"/>
    <property type="project" value="UniProtKB-KW"/>
</dbReference>
<keyword evidence="6" id="KW-0800">Toxin</keyword>
<evidence type="ECO:0000256" key="1">
    <source>
        <dbReference type="ARBA" id="ARBA00001946"/>
    </source>
</evidence>
<dbReference type="CDD" id="cd20500">
    <property type="entry name" value="Peptidase_C80"/>
    <property type="match status" value="1"/>
</dbReference>
<dbReference type="GO" id="GO:0008289">
    <property type="term" value="F:lipid binding"/>
    <property type="evidence" value="ECO:0007669"/>
    <property type="project" value="UniProtKB-KW"/>
</dbReference>
<evidence type="ECO:0000313" key="22">
    <source>
        <dbReference type="EMBL" id="ABC32189.1"/>
    </source>
</evidence>
<dbReference type="HOGENOM" id="CLU_1347343_0_0_6"/>
<keyword evidence="5" id="KW-0964">Secreted</keyword>
<reference evidence="22 23" key="1">
    <citation type="journal article" date="2005" name="Nucleic Acids Res.">
        <title>Genomic blueprint of Hahella chejuensis, a marine microbe producing an algicidal agent.</title>
        <authorList>
            <person name="Jeong H."/>
            <person name="Yim J.H."/>
            <person name="Lee C."/>
            <person name="Choi S.-H."/>
            <person name="Park Y.K."/>
            <person name="Yoon S.H."/>
            <person name="Hur C.-G."/>
            <person name="Kang H.-Y."/>
            <person name="Kim D."/>
            <person name="Lee H.H."/>
            <person name="Park K.H."/>
            <person name="Park S.-H."/>
            <person name="Park H.-S."/>
            <person name="Lee H.K."/>
            <person name="Oh T.K."/>
            <person name="Kim J.F."/>
        </authorList>
    </citation>
    <scope>NUCLEOTIDE SEQUENCE [LARGE SCALE GENOMIC DNA]</scope>
    <source>
        <strain evidence="22 23">KCTC 2396</strain>
    </source>
</reference>
<keyword evidence="14" id="KW-0460">Magnesium</keyword>
<feature type="domain" description="Peptidase C80" evidence="21">
    <location>
        <begin position="1"/>
        <end position="183"/>
    </location>
</feature>
<keyword evidence="18" id="KW-0472">Membrane</keyword>
<evidence type="ECO:0000256" key="4">
    <source>
        <dbReference type="ARBA" id="ARBA00022511"/>
    </source>
</evidence>
<dbReference type="GO" id="GO:0016740">
    <property type="term" value="F:transferase activity"/>
    <property type="evidence" value="ECO:0007669"/>
    <property type="project" value="UniProtKB-KW"/>
</dbReference>
<name>Q2SAY5_HAHCH</name>
<dbReference type="Pfam" id="PF11713">
    <property type="entry name" value="Peptidase_C80"/>
    <property type="match status" value="1"/>
</dbReference>
<organism evidence="22 23">
    <name type="scientific">Hahella chejuensis (strain KCTC 2396)</name>
    <dbReference type="NCBI Taxonomy" id="349521"/>
    <lineage>
        <taxon>Bacteria</taxon>
        <taxon>Pseudomonadati</taxon>
        <taxon>Pseudomonadota</taxon>
        <taxon>Gammaproteobacteria</taxon>
        <taxon>Oceanospirillales</taxon>
        <taxon>Hahellaceae</taxon>
        <taxon>Hahella</taxon>
    </lineage>
</organism>
<evidence type="ECO:0000256" key="13">
    <source>
        <dbReference type="ARBA" id="ARBA00022813"/>
    </source>
</evidence>
<dbReference type="GO" id="GO:0005576">
    <property type="term" value="C:extracellular region"/>
    <property type="evidence" value="ECO:0007669"/>
    <property type="project" value="UniProtKB-SubCell"/>
</dbReference>
<keyword evidence="19" id="KW-1035">Host cytoplasm</keyword>
<dbReference type="RefSeq" id="WP_011399252.1">
    <property type="nucleotide sequence ID" value="NC_007645.1"/>
</dbReference>
<evidence type="ECO:0000256" key="12">
    <source>
        <dbReference type="ARBA" id="ARBA00022807"/>
    </source>
</evidence>
<keyword evidence="16" id="KW-0843">Virulence</keyword>
<evidence type="ECO:0000256" key="10">
    <source>
        <dbReference type="ARBA" id="ARBA00022737"/>
    </source>
</evidence>
<proteinExistence type="predicted"/>
<keyword evidence="9" id="KW-0479">Metal-binding</keyword>
<evidence type="ECO:0000256" key="20">
    <source>
        <dbReference type="ARBA" id="ARBA00023586"/>
    </source>
</evidence>
<comment type="subcellular location">
    <subcellularLocation>
        <location evidence="2">Host cell membrane</location>
    </subcellularLocation>
    <subcellularLocation>
        <location evidence="20">Host cytoplasm</location>
        <location evidence="20">Host cytosol</location>
    </subcellularLocation>
    <subcellularLocation>
        <location evidence="3">Secreted</location>
    </subcellularLocation>
</comment>
<dbReference type="KEGG" id="hch:HCH_05527"/>
<dbReference type="OrthoDB" id="9798884at2"/>
<keyword evidence="23" id="KW-1185">Reference proteome</keyword>
<dbReference type="EMBL" id="CP000155">
    <property type="protein sequence ID" value="ABC32189.1"/>
    <property type="molecule type" value="Genomic_DNA"/>
</dbReference>
<accession>Q2SAY5</accession>
<dbReference type="GO" id="GO:0006508">
    <property type="term" value="P:proteolysis"/>
    <property type="evidence" value="ECO:0007669"/>
    <property type="project" value="UniProtKB-KW"/>
</dbReference>
<keyword evidence="10" id="KW-0677">Repeat</keyword>
<dbReference type="InterPro" id="IPR020974">
    <property type="entry name" value="CPD_dom"/>
</dbReference>
<keyword evidence="11" id="KW-0378">Hydrolase</keyword>
<evidence type="ECO:0000259" key="21">
    <source>
        <dbReference type="PROSITE" id="PS51771"/>
    </source>
</evidence>
<dbReference type="GO" id="GO:0044164">
    <property type="term" value="C:host cell cytosol"/>
    <property type="evidence" value="ECO:0007669"/>
    <property type="project" value="UniProtKB-SubCell"/>
</dbReference>
<evidence type="ECO:0000256" key="9">
    <source>
        <dbReference type="ARBA" id="ARBA00022723"/>
    </source>
</evidence>
<dbReference type="AlphaFoldDB" id="Q2SAY5"/>
<keyword evidence="8" id="KW-0808">Transferase</keyword>
<dbReference type="GO" id="GO:0020002">
    <property type="term" value="C:host cell plasma membrane"/>
    <property type="evidence" value="ECO:0007669"/>
    <property type="project" value="UniProtKB-SubCell"/>
</dbReference>
<evidence type="ECO:0000256" key="7">
    <source>
        <dbReference type="ARBA" id="ARBA00022670"/>
    </source>
</evidence>
<keyword evidence="12" id="KW-0788">Thiol protease</keyword>
<dbReference type="GO" id="GO:0090729">
    <property type="term" value="F:toxin activity"/>
    <property type="evidence" value="ECO:0007669"/>
    <property type="project" value="UniProtKB-KW"/>
</dbReference>
<sequence>MNYDKQLIIVLLTEPKDNLRSFGRNLYRKHPDKSELVEYDVASKTHVVINSAGLGALTENSRIQIVGHGDLNGVSCAGKYGKALATFIANKAAPGLKQIKKISLTVCYAAGNATQPNFDPANSFAAAFHYSLKQEHGVIADVTARPATMIVNAQGQKETRFNYGGFGERYQHQGDNTKYLFHWNGSSQVITNVREPVDMMEIC</sequence>
<evidence type="ECO:0000256" key="2">
    <source>
        <dbReference type="ARBA" id="ARBA00004165"/>
    </source>
</evidence>
<evidence type="ECO:0000256" key="6">
    <source>
        <dbReference type="ARBA" id="ARBA00022656"/>
    </source>
</evidence>
<keyword evidence="4" id="KW-1032">Host cell membrane</keyword>
<protein>
    <recommendedName>
        <fullName evidence="21">Peptidase C80 domain-containing protein</fullName>
    </recommendedName>
</protein>
<dbReference type="Gene3D" id="3.40.50.11050">
    <property type="match status" value="1"/>
</dbReference>
<evidence type="ECO:0000256" key="8">
    <source>
        <dbReference type="ARBA" id="ARBA00022679"/>
    </source>
</evidence>
<gene>
    <name evidence="22" type="ordered locus">HCH_05527</name>
</gene>
<dbReference type="Proteomes" id="UP000000238">
    <property type="component" value="Chromosome"/>
</dbReference>